<sequence length="259" mass="30633">DEEREDVEVEKRDGRGLEMHHRDHPDHNPSLLNQVVGRELVDMFQQSAERLLGIYIQQQSRRLSKMIRKGIEPTDWMSSRLKEPRDVRMVIVMILNEVQNIEVLLGHLFDTDQTPDSSHQDKSDRHYGRVESERQFSSRRTFIESHIEKLFSSKLRYFDPILTFDQQSILTAIVKPLLKTFLELIRVKTFGKFGYQQMQVDIFYMHHLLQNSISDKRVLDSMIDELVASCTERCLDPTPMERTIIYNICQQRLSKNNQK</sequence>
<dbReference type="GO" id="GO:0015031">
    <property type="term" value="P:protein transport"/>
    <property type="evidence" value="ECO:0007669"/>
    <property type="project" value="UniProtKB-UniRule"/>
</dbReference>
<reference evidence="4" key="1">
    <citation type="submission" date="2008-12" db="EMBL/GenBank/DDBJ databases">
        <authorList>
            <person name="Zhang H."/>
            <person name="Lin S."/>
        </authorList>
    </citation>
    <scope>NUCLEOTIDE SEQUENCE</scope>
    <source>
        <strain evidence="4">CCMP1831</strain>
    </source>
</reference>
<evidence type="ECO:0000256" key="1">
    <source>
        <dbReference type="ARBA" id="ARBA00006080"/>
    </source>
</evidence>
<dbReference type="PANTHER" id="PTHR15954">
    <property type="entry name" value="VACUOLAR PROTEIN SORTING-ASSOCIATED PROTEIN 51 HOMOLOG"/>
    <property type="match status" value="1"/>
</dbReference>
<dbReference type="GO" id="GO:0006869">
    <property type="term" value="P:lipid transport"/>
    <property type="evidence" value="ECO:0007669"/>
    <property type="project" value="UniProtKB-UniRule"/>
</dbReference>
<evidence type="ECO:0000256" key="2">
    <source>
        <dbReference type="RuleBase" id="RU368010"/>
    </source>
</evidence>
<dbReference type="EMBL" id="FJ599980">
    <property type="protein sequence ID" value="ACU45032.1"/>
    <property type="molecule type" value="mRNA"/>
</dbReference>
<dbReference type="GO" id="GO:0032456">
    <property type="term" value="P:endocytic recycling"/>
    <property type="evidence" value="ECO:0007669"/>
    <property type="project" value="TreeGrafter"/>
</dbReference>
<comment type="similarity">
    <text evidence="1 2">Belongs to the VPS51 family.</text>
</comment>
<dbReference type="AlphaFoldDB" id="E8Z6F2"/>
<comment type="function">
    <text evidence="2">Acts as component of the GARP complex that is involved in retrograde transport from early and late endosomes to the trans-Golgi network (TGN).</text>
</comment>
<feature type="region of interest" description="Disordered" evidence="3">
    <location>
        <begin position="1"/>
        <end position="30"/>
    </location>
</feature>
<dbReference type="InterPro" id="IPR014812">
    <property type="entry name" value="Vps51"/>
</dbReference>
<dbReference type="GO" id="GO:0007041">
    <property type="term" value="P:lysosomal transport"/>
    <property type="evidence" value="ECO:0007669"/>
    <property type="project" value="TreeGrafter"/>
</dbReference>
<dbReference type="GO" id="GO:1990745">
    <property type="term" value="C:EARP complex"/>
    <property type="evidence" value="ECO:0007669"/>
    <property type="project" value="TreeGrafter"/>
</dbReference>
<name>E8Z6F2_PFIPI</name>
<dbReference type="GO" id="GO:0007030">
    <property type="term" value="P:Golgi organization"/>
    <property type="evidence" value="ECO:0007669"/>
    <property type="project" value="UniProtKB-UniRule"/>
</dbReference>
<keyword evidence="2" id="KW-0813">Transport</keyword>
<dbReference type="GO" id="GO:0005829">
    <property type="term" value="C:cytosol"/>
    <property type="evidence" value="ECO:0007669"/>
    <property type="project" value="GOC"/>
</dbReference>
<keyword evidence="2" id="KW-0333">Golgi apparatus</keyword>
<accession>E8Z6F2</accession>
<proteinExistence type="evidence at transcript level"/>
<evidence type="ECO:0000256" key="3">
    <source>
        <dbReference type="SAM" id="MobiDB-lite"/>
    </source>
</evidence>
<dbReference type="GO" id="GO:0048193">
    <property type="term" value="P:Golgi vesicle transport"/>
    <property type="evidence" value="ECO:0007669"/>
    <property type="project" value="TreeGrafter"/>
</dbReference>
<protein>
    <recommendedName>
        <fullName evidence="2">Vacuolar protein sorting-associated protein 51 homolog</fullName>
    </recommendedName>
</protein>
<feature type="non-terminal residue" evidence="4">
    <location>
        <position position="1"/>
    </location>
</feature>
<dbReference type="PANTHER" id="PTHR15954:SF4">
    <property type="entry name" value="VACUOLAR PROTEIN SORTING-ASSOCIATED PROTEIN 51 HOMOLOG"/>
    <property type="match status" value="1"/>
</dbReference>
<dbReference type="GO" id="GO:0042147">
    <property type="term" value="P:retrograde transport, endosome to Golgi"/>
    <property type="evidence" value="ECO:0007669"/>
    <property type="project" value="UniProtKB-UniRule"/>
</dbReference>
<dbReference type="GO" id="GO:0000938">
    <property type="term" value="C:GARP complex"/>
    <property type="evidence" value="ECO:0007669"/>
    <property type="project" value="UniProtKB-UniRule"/>
</dbReference>
<keyword evidence="2" id="KW-0653">Protein transport</keyword>
<feature type="compositionally biased region" description="Basic and acidic residues" evidence="3">
    <location>
        <begin position="118"/>
        <end position="132"/>
    </location>
</feature>
<organism evidence="4">
    <name type="scientific">Pfiesteria piscicida</name>
    <name type="common">Phantom dinoflagellate</name>
    <dbReference type="NCBI Taxonomy" id="71001"/>
    <lineage>
        <taxon>Eukaryota</taxon>
        <taxon>Sar</taxon>
        <taxon>Alveolata</taxon>
        <taxon>Dinophyceae</taxon>
        <taxon>Peridiniales</taxon>
        <taxon>Pfiesteriaceae</taxon>
        <taxon>Pfiesteria</taxon>
    </lineage>
</organism>
<feature type="compositionally biased region" description="Basic and acidic residues" evidence="3">
    <location>
        <begin position="9"/>
        <end position="27"/>
    </location>
</feature>
<feature type="region of interest" description="Disordered" evidence="3">
    <location>
        <begin position="113"/>
        <end position="132"/>
    </location>
</feature>
<dbReference type="GO" id="GO:0016020">
    <property type="term" value="C:membrane"/>
    <property type="evidence" value="ECO:0007669"/>
    <property type="project" value="TreeGrafter"/>
</dbReference>
<reference evidence="4" key="2">
    <citation type="book" date="2010" name="PROCEEDINGS OF 13TH INTERNATIONAL CONFERENCE ON HARMFUL ALGAE" publisher="International Society For The Study of Harmful Algae" city="Hong Kong, China">
        <title>Dinoflagellate meta-transcriptomics enabled by spliced leader.</title>
        <editorList>
            <person name="Unknown A."/>
        </editorList>
        <authorList>
            <person name="Lin S."/>
            <person name="Zhang H."/>
        </authorList>
    </citation>
    <scope>NUCLEOTIDE SEQUENCE</scope>
    <source>
        <strain evidence="4">CCMP1831</strain>
    </source>
</reference>
<comment type="subcellular location">
    <subcellularLocation>
        <location evidence="2">Golgi apparatus</location>
        <location evidence="2">trans-Golgi network</location>
    </subcellularLocation>
</comment>
<comment type="subunit">
    <text evidence="2">Component of the Golgi-associated retrograde protein (GARP) complex.</text>
</comment>
<evidence type="ECO:0000313" key="4">
    <source>
        <dbReference type="EMBL" id="ACU45032.1"/>
    </source>
</evidence>
<keyword evidence="2" id="KW-0445">Lipid transport</keyword>